<evidence type="ECO:0000256" key="1">
    <source>
        <dbReference type="SAM" id="MobiDB-lite"/>
    </source>
</evidence>
<reference evidence="3" key="1">
    <citation type="submission" date="2016-10" db="EMBL/GenBank/DDBJ databases">
        <authorList>
            <person name="Wegmann U."/>
        </authorList>
    </citation>
    <scope>NUCLEOTIDE SEQUENCE [LARGE SCALE GENOMIC DNA]</scope>
</reference>
<sequence length="63" mass="6710">MPFLSLERVLTPLQGSAFRSKGQAFFLPKASRATPSGRAEGTRSPRPRRGCPVAGQPGPPVAY</sequence>
<dbReference type="EMBL" id="LT630450">
    <property type="protein sequence ID" value="SFV74121.1"/>
    <property type="molecule type" value="Genomic_DNA"/>
</dbReference>
<gene>
    <name evidence="2" type="ORF">DESPIGER_2299</name>
</gene>
<dbReference type="KEGG" id="dpg:DESPIGER_2299"/>
<evidence type="ECO:0000313" key="3">
    <source>
        <dbReference type="Proteomes" id="UP000186323"/>
    </source>
</evidence>
<proteinExistence type="predicted"/>
<organism evidence="2 3">
    <name type="scientific">Desulfovibrio piger</name>
    <dbReference type="NCBI Taxonomy" id="901"/>
    <lineage>
        <taxon>Bacteria</taxon>
        <taxon>Pseudomonadati</taxon>
        <taxon>Thermodesulfobacteriota</taxon>
        <taxon>Desulfovibrionia</taxon>
        <taxon>Desulfovibrionales</taxon>
        <taxon>Desulfovibrionaceae</taxon>
        <taxon>Desulfovibrio</taxon>
    </lineage>
</organism>
<feature type="region of interest" description="Disordered" evidence="1">
    <location>
        <begin position="28"/>
        <end position="63"/>
    </location>
</feature>
<accession>A0A1K1LHD3</accession>
<dbReference type="Proteomes" id="UP000186323">
    <property type="component" value="Chromosome I"/>
</dbReference>
<keyword evidence="3" id="KW-1185">Reference proteome</keyword>
<protein>
    <submittedName>
        <fullName evidence="2">Uncharacterized protein</fullName>
    </submittedName>
</protein>
<name>A0A1K1LHD3_9BACT</name>
<evidence type="ECO:0000313" key="2">
    <source>
        <dbReference type="EMBL" id="SFV74121.1"/>
    </source>
</evidence>
<dbReference type="AlphaFoldDB" id="A0A1K1LHD3"/>